<dbReference type="Pfam" id="PF01476">
    <property type="entry name" value="LysM"/>
    <property type="match status" value="1"/>
</dbReference>
<dbReference type="STRING" id="311180.SAMN04488050_108148"/>
<name>A0A1I6ULE3_9RHOB</name>
<dbReference type="AlphaFoldDB" id="A0A1I6ULE3"/>
<dbReference type="Gene3D" id="3.10.350.10">
    <property type="entry name" value="LysM domain"/>
    <property type="match status" value="1"/>
</dbReference>
<dbReference type="PANTHER" id="PTHR34700:SF8">
    <property type="entry name" value="POTASSIUM BINDING PROTEIN KBP"/>
    <property type="match status" value="1"/>
</dbReference>
<evidence type="ECO:0000259" key="2">
    <source>
        <dbReference type="PROSITE" id="PS51782"/>
    </source>
</evidence>
<organism evidence="3 4">
    <name type="scientific">Alloyangia pacifica</name>
    <dbReference type="NCBI Taxonomy" id="311180"/>
    <lineage>
        <taxon>Bacteria</taxon>
        <taxon>Pseudomonadati</taxon>
        <taxon>Pseudomonadota</taxon>
        <taxon>Alphaproteobacteria</taxon>
        <taxon>Rhodobacterales</taxon>
        <taxon>Roseobacteraceae</taxon>
        <taxon>Alloyangia</taxon>
    </lineage>
</organism>
<accession>A0A1I6ULE3</accession>
<sequence length="139" mass="14948">MGLFSFLKGKGKKLGTEPTPAKAELEGELDSLGLDKTGVDIEVDPESSKVTIKGQPKDQETREKMILAVGNIEGVAAVEDEAEGPAPVFHTVEEGENLWKIAEATLGDGARFNEIFEANKPMLSDPDKIYPGQVLRIPA</sequence>
<dbReference type="RefSeq" id="WP_092427229.1">
    <property type="nucleotide sequence ID" value="NZ_FNCL01000009.1"/>
</dbReference>
<feature type="domain" description="LysM" evidence="2">
    <location>
        <begin position="88"/>
        <end position="137"/>
    </location>
</feature>
<reference evidence="4" key="1">
    <citation type="submission" date="2016-10" db="EMBL/GenBank/DDBJ databases">
        <authorList>
            <person name="Varghese N."/>
            <person name="Submissions S."/>
        </authorList>
    </citation>
    <scope>NUCLEOTIDE SEQUENCE [LARGE SCALE GENOMIC DNA]</scope>
    <source>
        <strain evidence="4">DSM 26894</strain>
    </source>
</reference>
<evidence type="ECO:0000313" key="3">
    <source>
        <dbReference type="EMBL" id="SFT02250.1"/>
    </source>
</evidence>
<dbReference type="InterPro" id="IPR052196">
    <property type="entry name" value="Bact_Kbp"/>
</dbReference>
<keyword evidence="4" id="KW-1185">Reference proteome</keyword>
<dbReference type="Proteomes" id="UP000199392">
    <property type="component" value="Unassembled WGS sequence"/>
</dbReference>
<feature type="region of interest" description="Disordered" evidence="1">
    <location>
        <begin position="1"/>
        <end position="22"/>
    </location>
</feature>
<dbReference type="NCBIfam" id="NF008399">
    <property type="entry name" value="PRK11198.1"/>
    <property type="match status" value="1"/>
</dbReference>
<protein>
    <submittedName>
        <fullName evidence="3">LysM domain-containing protein</fullName>
    </submittedName>
</protein>
<dbReference type="InterPro" id="IPR036779">
    <property type="entry name" value="LysM_dom_sf"/>
</dbReference>
<dbReference type="SUPFAM" id="SSF54106">
    <property type="entry name" value="LysM domain"/>
    <property type="match status" value="1"/>
</dbReference>
<dbReference type="PROSITE" id="PS51782">
    <property type="entry name" value="LYSM"/>
    <property type="match status" value="1"/>
</dbReference>
<gene>
    <name evidence="3" type="ORF">SAMN04488050_108148</name>
</gene>
<evidence type="ECO:0000256" key="1">
    <source>
        <dbReference type="SAM" id="MobiDB-lite"/>
    </source>
</evidence>
<dbReference type="SMART" id="SM00257">
    <property type="entry name" value="LysM"/>
    <property type="match status" value="1"/>
</dbReference>
<evidence type="ECO:0000313" key="4">
    <source>
        <dbReference type="Proteomes" id="UP000199392"/>
    </source>
</evidence>
<dbReference type="InterPro" id="IPR018392">
    <property type="entry name" value="LysM"/>
</dbReference>
<dbReference type="EMBL" id="FOZW01000008">
    <property type="protein sequence ID" value="SFT02250.1"/>
    <property type="molecule type" value="Genomic_DNA"/>
</dbReference>
<dbReference type="PANTHER" id="PTHR34700">
    <property type="entry name" value="POTASSIUM BINDING PROTEIN KBP"/>
    <property type="match status" value="1"/>
</dbReference>
<dbReference type="CDD" id="cd00118">
    <property type="entry name" value="LysM"/>
    <property type="match status" value="1"/>
</dbReference>
<proteinExistence type="predicted"/>
<dbReference type="OrthoDB" id="370541at2"/>